<dbReference type="GO" id="GO:0003677">
    <property type="term" value="F:DNA binding"/>
    <property type="evidence" value="ECO:0007669"/>
    <property type="project" value="UniProtKB-KW"/>
</dbReference>
<dbReference type="InterPro" id="IPR013762">
    <property type="entry name" value="Integrase-like_cat_sf"/>
</dbReference>
<sequence>MALLTDAKARNIKPNDKPVAHGGVPGLRLLPSKTKGHGRWELRFVSPLTGKRRDAGLGGYPAIGLAAAREKAEAMRELLALGIDPLSQAALETAVAKNKKIPTFEKAMLATLEVRRLTWKNEVTATVRWLGRIQKHASDLLPLQVDAISPEHIKATLQPIWANQPDTARKLKTAIAQIMDWAEAHDFIESSPMQKALKQLGDVHKTAISHQPAMPFQQVPSFVREHLYPTDTATQNLILFVILTTVRSANARHATWAQIDFQRKVWTVPAESMKSKKHEGHSLEVPLSTAALAVLESMLGKHPELIFPSPRKEVAMSDMSATSFLRNRNAPSDIQGRTATLHGFRSSFKNWALEETDFSDELSEAALAHAVGNRVRRAYARTSQLEQRRALMTQWADFVMSVCSQKVYK</sequence>
<keyword evidence="3 6" id="KW-0238">DNA-binding</keyword>
<dbReference type="InterPro" id="IPR050808">
    <property type="entry name" value="Phage_Integrase"/>
</dbReference>
<protein>
    <submittedName>
        <fullName evidence="6">Integrase arm-type DNA-binding domain-containing protein</fullName>
    </submittedName>
</protein>
<evidence type="ECO:0000259" key="5">
    <source>
        <dbReference type="PROSITE" id="PS51898"/>
    </source>
</evidence>
<dbReference type="Pfam" id="PF13356">
    <property type="entry name" value="Arm-DNA-bind_3"/>
    <property type="match status" value="1"/>
</dbReference>
<dbReference type="PANTHER" id="PTHR30629">
    <property type="entry name" value="PROPHAGE INTEGRASE"/>
    <property type="match status" value="1"/>
</dbReference>
<comment type="similarity">
    <text evidence="1">Belongs to the 'phage' integrase family.</text>
</comment>
<dbReference type="InterPro" id="IPR011010">
    <property type="entry name" value="DNA_brk_join_enz"/>
</dbReference>
<evidence type="ECO:0000256" key="2">
    <source>
        <dbReference type="ARBA" id="ARBA00022908"/>
    </source>
</evidence>
<feature type="domain" description="Tyr recombinase" evidence="5">
    <location>
        <begin position="209"/>
        <end position="392"/>
    </location>
</feature>
<evidence type="ECO:0000313" key="6">
    <source>
        <dbReference type="EMBL" id="XBM02029.1"/>
    </source>
</evidence>
<dbReference type="PANTHER" id="PTHR30629:SF2">
    <property type="entry name" value="PROPHAGE INTEGRASE INTS-RELATED"/>
    <property type="match status" value="1"/>
</dbReference>
<reference evidence="6" key="1">
    <citation type="submission" date="2024-05" db="EMBL/GenBank/DDBJ databases">
        <authorList>
            <person name="Yang L."/>
            <person name="Pan L."/>
        </authorList>
    </citation>
    <scope>NUCLEOTIDE SEQUENCE</scope>
    <source>
        <strain evidence="6">FCG-7</strain>
    </source>
</reference>
<name>A0AAU7FDI0_9NEIS</name>
<dbReference type="EMBL" id="CP157355">
    <property type="protein sequence ID" value="XBM02029.1"/>
    <property type="molecule type" value="Genomic_DNA"/>
</dbReference>
<dbReference type="Pfam" id="PF00589">
    <property type="entry name" value="Phage_integrase"/>
    <property type="match status" value="1"/>
</dbReference>
<dbReference type="InterPro" id="IPR038488">
    <property type="entry name" value="Integrase_DNA-bd_sf"/>
</dbReference>
<proteinExistence type="inferred from homology"/>
<dbReference type="GO" id="GO:0015074">
    <property type="term" value="P:DNA integration"/>
    <property type="evidence" value="ECO:0007669"/>
    <property type="project" value="UniProtKB-KW"/>
</dbReference>
<accession>A0AAU7FDI0</accession>
<dbReference type="InterPro" id="IPR053876">
    <property type="entry name" value="Phage_int_M"/>
</dbReference>
<dbReference type="InterPro" id="IPR002104">
    <property type="entry name" value="Integrase_catalytic"/>
</dbReference>
<dbReference type="Pfam" id="PF22022">
    <property type="entry name" value="Phage_int_M"/>
    <property type="match status" value="1"/>
</dbReference>
<dbReference type="KEGG" id="cmav:ABHF33_07105"/>
<organism evidence="6">
    <name type="scientific">Chitinibacter mangrovi</name>
    <dbReference type="NCBI Taxonomy" id="3153927"/>
    <lineage>
        <taxon>Bacteria</taxon>
        <taxon>Pseudomonadati</taxon>
        <taxon>Pseudomonadota</taxon>
        <taxon>Betaproteobacteria</taxon>
        <taxon>Neisseriales</taxon>
        <taxon>Chitinibacteraceae</taxon>
        <taxon>Chitinibacter</taxon>
    </lineage>
</organism>
<dbReference type="InterPro" id="IPR025166">
    <property type="entry name" value="Integrase_DNA_bind_dom"/>
</dbReference>
<dbReference type="SUPFAM" id="SSF56349">
    <property type="entry name" value="DNA breaking-rejoining enzymes"/>
    <property type="match status" value="1"/>
</dbReference>
<dbReference type="Gene3D" id="1.10.443.10">
    <property type="entry name" value="Intergrase catalytic core"/>
    <property type="match status" value="1"/>
</dbReference>
<dbReference type="RefSeq" id="WP_348946297.1">
    <property type="nucleotide sequence ID" value="NZ_CP157355.1"/>
</dbReference>
<evidence type="ECO:0000256" key="1">
    <source>
        <dbReference type="ARBA" id="ARBA00008857"/>
    </source>
</evidence>
<gene>
    <name evidence="6" type="ORF">ABHF33_07105</name>
</gene>
<dbReference type="InterPro" id="IPR010998">
    <property type="entry name" value="Integrase_recombinase_N"/>
</dbReference>
<keyword evidence="2" id="KW-0229">DNA integration</keyword>
<dbReference type="Gene3D" id="1.10.150.130">
    <property type="match status" value="1"/>
</dbReference>
<evidence type="ECO:0000256" key="3">
    <source>
        <dbReference type="ARBA" id="ARBA00023125"/>
    </source>
</evidence>
<dbReference type="AlphaFoldDB" id="A0AAU7FDI0"/>
<dbReference type="PROSITE" id="PS51898">
    <property type="entry name" value="TYR_RECOMBINASE"/>
    <property type="match status" value="1"/>
</dbReference>
<keyword evidence="4" id="KW-0233">DNA recombination</keyword>
<dbReference type="GO" id="GO:0006310">
    <property type="term" value="P:DNA recombination"/>
    <property type="evidence" value="ECO:0007669"/>
    <property type="project" value="UniProtKB-KW"/>
</dbReference>
<dbReference type="Gene3D" id="3.30.160.390">
    <property type="entry name" value="Integrase, DNA-binding domain"/>
    <property type="match status" value="1"/>
</dbReference>
<dbReference type="CDD" id="cd00801">
    <property type="entry name" value="INT_P4_C"/>
    <property type="match status" value="1"/>
</dbReference>
<evidence type="ECO:0000256" key="4">
    <source>
        <dbReference type="ARBA" id="ARBA00023172"/>
    </source>
</evidence>